<dbReference type="Proteomes" id="UP000077266">
    <property type="component" value="Unassembled WGS sequence"/>
</dbReference>
<organism evidence="1 2">
    <name type="scientific">Exidia glandulosa HHB12029</name>
    <dbReference type="NCBI Taxonomy" id="1314781"/>
    <lineage>
        <taxon>Eukaryota</taxon>
        <taxon>Fungi</taxon>
        <taxon>Dikarya</taxon>
        <taxon>Basidiomycota</taxon>
        <taxon>Agaricomycotina</taxon>
        <taxon>Agaricomycetes</taxon>
        <taxon>Auriculariales</taxon>
        <taxon>Exidiaceae</taxon>
        <taxon>Exidia</taxon>
    </lineage>
</organism>
<protein>
    <submittedName>
        <fullName evidence="1">Uncharacterized protein</fullName>
    </submittedName>
</protein>
<evidence type="ECO:0000313" key="1">
    <source>
        <dbReference type="EMBL" id="KZV87201.1"/>
    </source>
</evidence>
<reference evidence="1 2" key="1">
    <citation type="journal article" date="2016" name="Mol. Biol. Evol.">
        <title>Comparative Genomics of Early-Diverging Mushroom-Forming Fungi Provides Insights into the Origins of Lignocellulose Decay Capabilities.</title>
        <authorList>
            <person name="Nagy L.G."/>
            <person name="Riley R."/>
            <person name="Tritt A."/>
            <person name="Adam C."/>
            <person name="Daum C."/>
            <person name="Floudas D."/>
            <person name="Sun H."/>
            <person name="Yadav J.S."/>
            <person name="Pangilinan J."/>
            <person name="Larsson K.H."/>
            <person name="Matsuura K."/>
            <person name="Barry K."/>
            <person name="Labutti K."/>
            <person name="Kuo R."/>
            <person name="Ohm R.A."/>
            <person name="Bhattacharya S.S."/>
            <person name="Shirouzu T."/>
            <person name="Yoshinaga Y."/>
            <person name="Martin F.M."/>
            <person name="Grigoriev I.V."/>
            <person name="Hibbett D.S."/>
        </authorList>
    </citation>
    <scope>NUCLEOTIDE SEQUENCE [LARGE SCALE GENOMIC DNA]</scope>
    <source>
        <strain evidence="1 2">HHB12029</strain>
    </source>
</reference>
<accession>A0A165EL95</accession>
<dbReference type="EMBL" id="KV426132">
    <property type="protein sequence ID" value="KZV87201.1"/>
    <property type="molecule type" value="Genomic_DNA"/>
</dbReference>
<evidence type="ECO:0000313" key="2">
    <source>
        <dbReference type="Proteomes" id="UP000077266"/>
    </source>
</evidence>
<feature type="non-terminal residue" evidence="1">
    <location>
        <position position="334"/>
    </location>
</feature>
<name>A0A165EL95_EXIGL</name>
<keyword evidence="2" id="KW-1185">Reference proteome</keyword>
<dbReference type="InParanoid" id="A0A165EL95"/>
<dbReference type="STRING" id="1314781.A0A165EL95"/>
<dbReference type="OrthoDB" id="16851at2759"/>
<proteinExistence type="predicted"/>
<sequence length="334" mass="36269">MKRSLPEELADNSNKKPRLSLDSLLDVTSLSTHEELSQRFAAIAHELCNCTHLRLHTGSGSYLDYSIAEVEFYLMKDGHHDPFCHGADAQKVLGHWYFHRAPTRTGGASSTSSAAGGYRGGTRKGLDLTFGGPVDCGAVGGILLRSIRRTSDDKLISGPSLLVDELLKQCSVTSVATLVASWDNLAAFRNPEFTSSTSRYMELVSRSDAQLPVHRSPRIGLDLSHKSTVASATDERVTFVALPDRFFVRPDTLTANGRMQTFVGLYEAFATDPSLKDNPQRVLANVCGAMGLKTKSGEEYATSYRTGLKSGNVKKFVGVKTSSPKAYLEMVGAL</sequence>
<gene>
    <name evidence="1" type="ORF">EXIGLDRAFT_652341</name>
</gene>
<dbReference type="AlphaFoldDB" id="A0A165EL95"/>